<dbReference type="AlphaFoldDB" id="A0A382S9U5"/>
<protein>
    <submittedName>
        <fullName evidence="1">Uncharacterized protein</fullName>
    </submittedName>
</protein>
<sequence length="260" mass="29554">MLACEDKEEINPLVGTWNMTSANGGLYLKLNKTQMLYMGEMSGDMKVSTFHNGTSDGTYGLNEFYIDETFDGMVIGVQGYEEDYSIYYNITDYNSPLDQYNGSRVDISTSLGYLEFVGQNYNYTIGEHSLTINADTLIRQLYVDNTGYVIDSTRHATVSGSLTEMGMEILANENILLEDEFFMPEEIIIIINEDGTGEIDETFEGDREKSDIEWVSTDSTFTWTYCEEYDGQIECDEGPEFKFEISGETLILSQYEDMCE</sequence>
<proteinExistence type="predicted"/>
<reference evidence="1" key="1">
    <citation type="submission" date="2018-05" db="EMBL/GenBank/DDBJ databases">
        <authorList>
            <person name="Lanie J.A."/>
            <person name="Ng W.-L."/>
            <person name="Kazmierczak K.M."/>
            <person name="Andrzejewski T.M."/>
            <person name="Davidsen T.M."/>
            <person name="Wayne K.J."/>
            <person name="Tettelin H."/>
            <person name="Glass J.I."/>
            <person name="Rusch D."/>
            <person name="Podicherti R."/>
            <person name="Tsui H.-C.T."/>
            <person name="Winkler M.E."/>
        </authorList>
    </citation>
    <scope>NUCLEOTIDE SEQUENCE</scope>
</reference>
<evidence type="ECO:0000313" key="1">
    <source>
        <dbReference type="EMBL" id="SVD06332.1"/>
    </source>
</evidence>
<name>A0A382S9U5_9ZZZZ</name>
<accession>A0A382S9U5</accession>
<gene>
    <name evidence="1" type="ORF">METZ01_LOCUS359186</name>
</gene>
<feature type="non-terminal residue" evidence="1">
    <location>
        <position position="260"/>
    </location>
</feature>
<dbReference type="EMBL" id="UINC01127304">
    <property type="protein sequence ID" value="SVD06332.1"/>
    <property type="molecule type" value="Genomic_DNA"/>
</dbReference>
<organism evidence="1">
    <name type="scientific">marine metagenome</name>
    <dbReference type="NCBI Taxonomy" id="408172"/>
    <lineage>
        <taxon>unclassified sequences</taxon>
        <taxon>metagenomes</taxon>
        <taxon>ecological metagenomes</taxon>
    </lineage>
</organism>